<dbReference type="Gene3D" id="3.40.50.720">
    <property type="entry name" value="NAD(P)-binding Rossmann-like Domain"/>
    <property type="match status" value="1"/>
</dbReference>
<evidence type="ECO:0000256" key="3">
    <source>
        <dbReference type="ARBA" id="ARBA00022679"/>
    </source>
</evidence>
<dbReference type="RefSeq" id="WP_013598098.1">
    <property type="nucleotide sequence ID" value="NC_015144.1"/>
</dbReference>
<keyword evidence="5 7" id="KW-1133">Transmembrane helix</keyword>
<organism evidence="9 10">
    <name type="scientific">Weeksella virosa (strain ATCC 43766 / DSM 16922 / JCM 21250 / CCUG 30538 / CDC 9751 / IAM 14551 / NBRC 16016 / NCTC 11634 / CL345/78)</name>
    <dbReference type="NCBI Taxonomy" id="865938"/>
    <lineage>
        <taxon>Bacteria</taxon>
        <taxon>Pseudomonadati</taxon>
        <taxon>Bacteroidota</taxon>
        <taxon>Flavobacteriia</taxon>
        <taxon>Flavobacteriales</taxon>
        <taxon>Weeksellaceae</taxon>
        <taxon>Weeksella</taxon>
    </lineage>
</organism>
<name>F0P1Z8_WEEVC</name>
<dbReference type="KEGG" id="wvi:Weevi_0999"/>
<keyword evidence="3" id="KW-0808">Transferase</keyword>
<dbReference type="GO" id="GO:0016020">
    <property type="term" value="C:membrane"/>
    <property type="evidence" value="ECO:0007669"/>
    <property type="project" value="UniProtKB-SubCell"/>
</dbReference>
<sequence>MKDRYQSKILKFIFAFDIVFLIGYLIYFLRIKYIFISNVTHQAETWQSVDIFRTHYKAVIILVLVWILAASFIKLYSKKYFDQFLVQFRNLFFQFVFFGIVLLAISGLKEEDLLEPFSSCLYLLLFFISSLIVRFIAIQIMAYFIRKGYVSQNIAVLGYNSNTMKFIQHFLNDNQCGIIFKGLITDKVFPREQVFPVFRSHNFDIENFIQKEDISQLFIAQMSNIPSEILDKIILYCSRNHIEILYIPYSQSSDFTRLEVEYFDTLPILKIKNFPLDIPVNQIIKELFDKIFALFVCLFLLSWLFPIIAFIIYVDSGRPIFFTQKRTGLNGRKFNCIKFRTMIQTNTNSIIETKRNDKRITRVGHFLRKSSLDELPQFFNVLKGDMSIVGPRPHMIVQDVYYDEVIEKYFLRHYVKPGITGLAQVKGFRGAIDCDADMEKRINADLYYVRNWSFLLDVKIVVQTIWLTIRGDENAI</sequence>
<evidence type="ECO:0000256" key="7">
    <source>
        <dbReference type="SAM" id="Phobius"/>
    </source>
</evidence>
<protein>
    <submittedName>
        <fullName evidence="9">Exopolysaccharide biosynthesis polyprenyl glycosylphosphotransferase</fullName>
    </submittedName>
</protein>
<evidence type="ECO:0000256" key="1">
    <source>
        <dbReference type="ARBA" id="ARBA00004141"/>
    </source>
</evidence>
<evidence type="ECO:0000256" key="4">
    <source>
        <dbReference type="ARBA" id="ARBA00022692"/>
    </source>
</evidence>
<comment type="similarity">
    <text evidence="2">Belongs to the bacterial sugar transferase family.</text>
</comment>
<accession>F0P1Z8</accession>
<comment type="subcellular location">
    <subcellularLocation>
        <location evidence="1">Membrane</location>
        <topology evidence="1">Multi-pass membrane protein</topology>
    </subcellularLocation>
</comment>
<reference evidence="9 10" key="1">
    <citation type="journal article" date="2011" name="Stand. Genomic Sci.">
        <title>Complete genome sequence of Weeksella virosa type strain (9751).</title>
        <authorList>
            <person name="Lang E."/>
            <person name="Teshima H."/>
            <person name="Lucas S."/>
            <person name="Lapidus A."/>
            <person name="Hammon N."/>
            <person name="Deshpande S."/>
            <person name="Nolan M."/>
            <person name="Cheng J.F."/>
            <person name="Pitluck S."/>
            <person name="Liolios K."/>
            <person name="Pagani I."/>
            <person name="Mikhailova N."/>
            <person name="Ivanova N."/>
            <person name="Mavromatis K."/>
            <person name="Pati A."/>
            <person name="Tapia R."/>
            <person name="Han C."/>
            <person name="Goodwin L."/>
            <person name="Chen A."/>
            <person name="Palaniappan K."/>
            <person name="Land M."/>
            <person name="Hauser L."/>
            <person name="Chang Y.J."/>
            <person name="Jeffries C.D."/>
            <person name="Brambilla E.M."/>
            <person name="Kopitz M."/>
            <person name="Rohde M."/>
            <person name="Goker M."/>
            <person name="Tindall B.J."/>
            <person name="Detter J.C."/>
            <person name="Woyke T."/>
            <person name="Bristow J."/>
            <person name="Eisen J.A."/>
            <person name="Markowitz V."/>
            <person name="Hugenholtz P."/>
            <person name="Klenk H.P."/>
            <person name="Kyrpides N.C."/>
        </authorList>
    </citation>
    <scope>NUCLEOTIDE SEQUENCE [LARGE SCALE GENOMIC DNA]</scope>
    <source>
        <strain evidence="10">ATCC 43766 / DSM 16922 / JCM 21250 / NBRC 16016 / NCTC 11634 / CL345/78</strain>
    </source>
</reference>
<gene>
    <name evidence="9" type="ordered locus">Weevi_0999</name>
</gene>
<feature type="transmembrane region" description="Helical" evidence="7">
    <location>
        <begin position="88"/>
        <end position="109"/>
    </location>
</feature>
<keyword evidence="4 7" id="KW-0812">Transmembrane</keyword>
<dbReference type="Pfam" id="PF02397">
    <property type="entry name" value="Bac_transf"/>
    <property type="match status" value="1"/>
</dbReference>
<dbReference type="HOGENOM" id="CLU_024920_0_1_10"/>
<dbReference type="Proteomes" id="UP000008641">
    <property type="component" value="Chromosome"/>
</dbReference>
<dbReference type="OrthoDB" id="9808602at2"/>
<dbReference type="STRING" id="865938.Weevi_0999"/>
<dbReference type="EMBL" id="CP002455">
    <property type="protein sequence ID" value="ADX67708.1"/>
    <property type="molecule type" value="Genomic_DNA"/>
</dbReference>
<evidence type="ECO:0000313" key="10">
    <source>
        <dbReference type="Proteomes" id="UP000008641"/>
    </source>
</evidence>
<dbReference type="PANTHER" id="PTHR30576">
    <property type="entry name" value="COLANIC BIOSYNTHESIS UDP-GLUCOSE LIPID CARRIER TRANSFERASE"/>
    <property type="match status" value="1"/>
</dbReference>
<feature type="transmembrane region" description="Helical" evidence="7">
    <location>
        <begin position="121"/>
        <end position="145"/>
    </location>
</feature>
<feature type="domain" description="Bacterial sugar transferase" evidence="8">
    <location>
        <begin position="285"/>
        <end position="469"/>
    </location>
</feature>
<dbReference type="NCBIfam" id="TIGR03025">
    <property type="entry name" value="EPS_sugtrans"/>
    <property type="match status" value="1"/>
</dbReference>
<dbReference type="GO" id="GO:0016780">
    <property type="term" value="F:phosphotransferase activity, for other substituted phosphate groups"/>
    <property type="evidence" value="ECO:0007669"/>
    <property type="project" value="TreeGrafter"/>
</dbReference>
<reference evidence="10" key="2">
    <citation type="journal article" date="2011" name="Stand. Genomic Sci.">
        <title>Complete genome sequence of Weeksella virosa type strain (9751T).</title>
        <authorList>
            <person name="Lang E."/>
            <person name="Teshima H."/>
            <person name="Lucas S."/>
            <person name="Lapidus A."/>
            <person name="Hammon N."/>
            <person name="Deshpande S."/>
            <person name="Nolan M."/>
            <person name="Cheng J."/>
            <person name="Pitluck S."/>
            <person name="Liolios K."/>
            <person name="Pagani I."/>
            <person name="Mikhailova N."/>
            <person name="Ivanova N."/>
            <person name="Mavromatis K."/>
            <person name="Pati A."/>
            <person name="Tapia R."/>
            <person name="Han C."/>
            <person name="Goodwin L."/>
            <person name="Chen A."/>
            <person name="Palaniappan K."/>
            <person name="Land M."/>
            <person name="Hauser L."/>
            <person name="Chang Y."/>
            <person name="Jeffries C."/>
            <person name="Brambilla E."/>
            <person name="Kopitz M."/>
            <person name="Rohde M."/>
            <person name="Goker M."/>
            <person name="Tindall B."/>
            <person name="Detter J."/>
            <person name="Woyke T."/>
            <person name="Bristow J."/>
            <person name="Eisen J."/>
            <person name="Markowitz V."/>
            <person name="Hugenholtz P."/>
            <person name="Klenk H."/>
            <person name="Kyrpides N."/>
        </authorList>
    </citation>
    <scope>NUCLEOTIDE SEQUENCE [LARGE SCALE GENOMIC DNA]</scope>
    <source>
        <strain evidence="10">ATCC 43766 / DSM 16922 / JCM 21250 / NBRC 16016 / NCTC 11634 / CL345/78</strain>
    </source>
</reference>
<evidence type="ECO:0000256" key="5">
    <source>
        <dbReference type="ARBA" id="ARBA00022989"/>
    </source>
</evidence>
<evidence type="ECO:0000259" key="8">
    <source>
        <dbReference type="Pfam" id="PF02397"/>
    </source>
</evidence>
<feature type="transmembrane region" description="Helical" evidence="7">
    <location>
        <begin position="56"/>
        <end position="76"/>
    </location>
</feature>
<dbReference type="InterPro" id="IPR003362">
    <property type="entry name" value="Bact_transf"/>
</dbReference>
<keyword evidence="6 7" id="KW-0472">Membrane</keyword>
<proteinExistence type="inferred from homology"/>
<evidence type="ECO:0000313" key="9">
    <source>
        <dbReference type="EMBL" id="ADX67708.1"/>
    </source>
</evidence>
<evidence type="ECO:0000256" key="6">
    <source>
        <dbReference type="ARBA" id="ARBA00023136"/>
    </source>
</evidence>
<evidence type="ECO:0000256" key="2">
    <source>
        <dbReference type="ARBA" id="ARBA00006464"/>
    </source>
</evidence>
<feature type="transmembrane region" description="Helical" evidence="7">
    <location>
        <begin position="12"/>
        <end position="36"/>
    </location>
</feature>
<dbReference type="InterPro" id="IPR017475">
    <property type="entry name" value="EPS_sugar_tfrase"/>
</dbReference>
<dbReference type="eggNOG" id="COG2148">
    <property type="taxonomic scope" value="Bacteria"/>
</dbReference>
<feature type="transmembrane region" description="Helical" evidence="7">
    <location>
        <begin position="291"/>
        <end position="314"/>
    </location>
</feature>
<dbReference type="AlphaFoldDB" id="F0P1Z8"/>
<dbReference type="PANTHER" id="PTHR30576:SF0">
    <property type="entry name" value="UNDECAPRENYL-PHOSPHATE N-ACETYLGALACTOSAMINYL 1-PHOSPHATE TRANSFERASE-RELATED"/>
    <property type="match status" value="1"/>
</dbReference>
<keyword evidence="10" id="KW-1185">Reference proteome</keyword>